<comment type="caution">
    <text evidence="8">The sequence shown here is derived from an EMBL/GenBank/DDBJ whole genome shotgun (WGS) entry which is preliminary data.</text>
</comment>
<dbReference type="CDD" id="cd06173">
    <property type="entry name" value="MFS_MefA_like"/>
    <property type="match status" value="1"/>
</dbReference>
<dbReference type="PRINTS" id="PR01988">
    <property type="entry name" value="EXPORTERBACE"/>
</dbReference>
<feature type="compositionally biased region" description="Gly residues" evidence="6">
    <location>
        <begin position="423"/>
        <end position="453"/>
    </location>
</feature>
<sequence>MGAREVWRERPFRLLWWSLTISVAADHVFPIAVVTLLLRTDPDGTAVGMVFAGRLLALVAFAVFGGVWADRLPRKAVMALSQAALVLVVAATALWPAPHPAVLGAAVFIGGGTEAFFRPAFQACLASVLPRNLHRTGVGMTSTSWRIGAAAGSVIGALAVTLLDPRSTLWLAAAGFTASALLLRRVHEPPAAHELRLPVSVEIREGVAEVSRRPWMAAVISVTALHQTFIVAPAQVLLPVTTASPYRSVLDGMYGLTLAALSLGGLLGALVAMRLSPRRPGLVAMVGLLPYGLVPLALMEPIVPGWVFVSYLLAGIGLEISAIEWILGMLRTVQPDRQARVASLEWMAALSTTPLALALTVPLSRALGSDLFLTVSAATALLPLLALLVPGLLLFNGGPLGDGGALGGNSALDEQGTFDKQGAGTGTGNGPGSRSGSGTGTGTGQGVRSGSGGSSDRSGSGSDPAGPGSGNRTSPTHRDASPTS</sequence>
<feature type="transmembrane region" description="Helical" evidence="7">
    <location>
        <begin position="44"/>
        <end position="69"/>
    </location>
</feature>
<proteinExistence type="predicted"/>
<evidence type="ECO:0000256" key="1">
    <source>
        <dbReference type="ARBA" id="ARBA00004651"/>
    </source>
</evidence>
<keyword evidence="5 7" id="KW-0472">Membrane</keyword>
<dbReference type="Gene3D" id="1.20.1250.20">
    <property type="entry name" value="MFS general substrate transporter like domains"/>
    <property type="match status" value="1"/>
</dbReference>
<dbReference type="InterPro" id="IPR036259">
    <property type="entry name" value="MFS_trans_sf"/>
</dbReference>
<keyword evidence="3 7" id="KW-0812">Transmembrane</keyword>
<accession>A0ABV8IKQ6</accession>
<feature type="transmembrane region" description="Helical" evidence="7">
    <location>
        <begin position="14"/>
        <end position="38"/>
    </location>
</feature>
<gene>
    <name evidence="8" type="ORF">ACFOWE_29220</name>
</gene>
<name>A0ABV8IKQ6_9ACTN</name>
<comment type="subcellular location">
    <subcellularLocation>
        <location evidence="1">Cell membrane</location>
        <topology evidence="1">Multi-pass membrane protein</topology>
    </subcellularLocation>
</comment>
<evidence type="ECO:0000256" key="5">
    <source>
        <dbReference type="ARBA" id="ARBA00023136"/>
    </source>
</evidence>
<feature type="compositionally biased region" description="Low complexity" evidence="6">
    <location>
        <begin position="454"/>
        <end position="466"/>
    </location>
</feature>
<dbReference type="EMBL" id="JBHSBM010000042">
    <property type="protein sequence ID" value="MFC4062400.1"/>
    <property type="molecule type" value="Genomic_DNA"/>
</dbReference>
<evidence type="ECO:0000313" key="9">
    <source>
        <dbReference type="Proteomes" id="UP001595850"/>
    </source>
</evidence>
<dbReference type="SUPFAM" id="SSF103473">
    <property type="entry name" value="MFS general substrate transporter"/>
    <property type="match status" value="1"/>
</dbReference>
<evidence type="ECO:0000256" key="6">
    <source>
        <dbReference type="SAM" id="MobiDB-lite"/>
    </source>
</evidence>
<evidence type="ECO:0000256" key="2">
    <source>
        <dbReference type="ARBA" id="ARBA00022475"/>
    </source>
</evidence>
<evidence type="ECO:0000256" key="7">
    <source>
        <dbReference type="SAM" id="Phobius"/>
    </source>
</evidence>
<evidence type="ECO:0000256" key="4">
    <source>
        <dbReference type="ARBA" id="ARBA00022989"/>
    </source>
</evidence>
<dbReference type="PANTHER" id="PTHR23513:SF11">
    <property type="entry name" value="STAPHYLOFERRIN A TRANSPORTER"/>
    <property type="match status" value="1"/>
</dbReference>
<dbReference type="PANTHER" id="PTHR23513">
    <property type="entry name" value="INTEGRAL MEMBRANE EFFLUX PROTEIN-RELATED"/>
    <property type="match status" value="1"/>
</dbReference>
<evidence type="ECO:0000313" key="8">
    <source>
        <dbReference type="EMBL" id="MFC4062400.1"/>
    </source>
</evidence>
<feature type="region of interest" description="Disordered" evidence="6">
    <location>
        <begin position="406"/>
        <end position="484"/>
    </location>
</feature>
<feature type="transmembrane region" description="Helical" evidence="7">
    <location>
        <begin position="371"/>
        <end position="395"/>
    </location>
</feature>
<evidence type="ECO:0000256" key="3">
    <source>
        <dbReference type="ARBA" id="ARBA00022692"/>
    </source>
</evidence>
<dbReference type="Pfam" id="PF07690">
    <property type="entry name" value="MFS_1"/>
    <property type="match status" value="1"/>
</dbReference>
<protein>
    <submittedName>
        <fullName evidence="8">MFS transporter</fullName>
    </submittedName>
</protein>
<feature type="transmembrane region" description="Helical" evidence="7">
    <location>
        <begin position="214"/>
        <end position="232"/>
    </location>
</feature>
<keyword evidence="4 7" id="KW-1133">Transmembrane helix</keyword>
<keyword evidence="9" id="KW-1185">Reference proteome</keyword>
<dbReference type="InterPro" id="IPR011701">
    <property type="entry name" value="MFS"/>
</dbReference>
<feature type="transmembrane region" description="Helical" evidence="7">
    <location>
        <begin position="305"/>
        <end position="327"/>
    </location>
</feature>
<feature type="transmembrane region" description="Helical" evidence="7">
    <location>
        <begin position="339"/>
        <end position="359"/>
    </location>
</feature>
<feature type="transmembrane region" description="Helical" evidence="7">
    <location>
        <begin position="145"/>
        <end position="163"/>
    </location>
</feature>
<organism evidence="8 9">
    <name type="scientific">Planomonospora corallina</name>
    <dbReference type="NCBI Taxonomy" id="1806052"/>
    <lineage>
        <taxon>Bacteria</taxon>
        <taxon>Bacillati</taxon>
        <taxon>Actinomycetota</taxon>
        <taxon>Actinomycetes</taxon>
        <taxon>Streptosporangiales</taxon>
        <taxon>Streptosporangiaceae</taxon>
        <taxon>Planomonospora</taxon>
    </lineage>
</organism>
<feature type="transmembrane region" description="Helical" evidence="7">
    <location>
        <begin position="280"/>
        <end position="299"/>
    </location>
</feature>
<feature type="transmembrane region" description="Helical" evidence="7">
    <location>
        <begin position="76"/>
        <end position="95"/>
    </location>
</feature>
<dbReference type="Proteomes" id="UP001595850">
    <property type="component" value="Unassembled WGS sequence"/>
</dbReference>
<keyword evidence="2" id="KW-1003">Cell membrane</keyword>
<dbReference type="RefSeq" id="WP_377293478.1">
    <property type="nucleotide sequence ID" value="NZ_JBHSBM010000042.1"/>
</dbReference>
<reference evidence="9" key="1">
    <citation type="journal article" date="2019" name="Int. J. Syst. Evol. Microbiol.">
        <title>The Global Catalogue of Microorganisms (GCM) 10K type strain sequencing project: providing services to taxonomists for standard genome sequencing and annotation.</title>
        <authorList>
            <consortium name="The Broad Institute Genomics Platform"/>
            <consortium name="The Broad Institute Genome Sequencing Center for Infectious Disease"/>
            <person name="Wu L."/>
            <person name="Ma J."/>
        </authorList>
    </citation>
    <scope>NUCLEOTIDE SEQUENCE [LARGE SCALE GENOMIC DNA]</scope>
    <source>
        <strain evidence="9">TBRC 4489</strain>
    </source>
</reference>
<feature type="transmembrane region" description="Helical" evidence="7">
    <location>
        <begin position="252"/>
        <end position="273"/>
    </location>
</feature>
<dbReference type="InterPro" id="IPR022324">
    <property type="entry name" value="Bacilysin_exporter_BacE_put"/>
</dbReference>